<comment type="similarity">
    <text evidence="3">In the C-terminal section; belongs to the peptidase M41 family.</text>
</comment>
<evidence type="ECO:0000256" key="7">
    <source>
        <dbReference type="ARBA" id="ARBA00022723"/>
    </source>
</evidence>
<dbReference type="GO" id="GO:0004176">
    <property type="term" value="F:ATP-dependent peptidase activity"/>
    <property type="evidence" value="ECO:0007669"/>
    <property type="project" value="InterPro"/>
</dbReference>
<dbReference type="InterPro" id="IPR003593">
    <property type="entry name" value="AAA+_ATPase"/>
</dbReference>
<comment type="similarity">
    <text evidence="4">In the N-terminal section; belongs to the AAA ATPase family.</text>
</comment>
<dbReference type="Pfam" id="PF17862">
    <property type="entry name" value="AAA_lid_3"/>
    <property type="match status" value="1"/>
</dbReference>
<reference evidence="16 17" key="1">
    <citation type="submission" date="2017-03" db="EMBL/GenBank/DDBJ databases">
        <title>WGS assembly of Porphyra umbilicalis.</title>
        <authorList>
            <person name="Brawley S.H."/>
            <person name="Blouin N.A."/>
            <person name="Ficko-Blean E."/>
            <person name="Wheeler G.L."/>
            <person name="Lohr M."/>
            <person name="Goodson H.V."/>
            <person name="Jenkins J.W."/>
            <person name="Blaby-Haas C.E."/>
            <person name="Helliwell K.E."/>
            <person name="Chan C."/>
            <person name="Marriage T."/>
            <person name="Bhattacharya D."/>
            <person name="Klein A.S."/>
            <person name="Badis Y."/>
            <person name="Brodie J."/>
            <person name="Cao Y."/>
            <person name="Collen J."/>
            <person name="Dittami S.M."/>
            <person name="Gachon C.M."/>
            <person name="Green B.R."/>
            <person name="Karpowicz S."/>
            <person name="Kim J.W."/>
            <person name="Kudahl U."/>
            <person name="Lin S."/>
            <person name="Michel G."/>
            <person name="Mittag M."/>
            <person name="Olson B.J."/>
            <person name="Pangilinan J."/>
            <person name="Peng Y."/>
            <person name="Qiu H."/>
            <person name="Shu S."/>
            <person name="Singer J.T."/>
            <person name="Smith A.G."/>
            <person name="Sprecher B.N."/>
            <person name="Wagner V."/>
            <person name="Wang W."/>
            <person name="Wang Z.-Y."/>
            <person name="Yan J."/>
            <person name="Yarish C."/>
            <person name="Zoeuner-Riek S."/>
            <person name="Zhuang Y."/>
            <person name="Zou Y."/>
            <person name="Lindquist E.A."/>
            <person name="Grimwood J."/>
            <person name="Barry K."/>
            <person name="Rokhsar D.S."/>
            <person name="Schmutz J."/>
            <person name="Stiller J.W."/>
            <person name="Grossman A.R."/>
            <person name="Prochnik S.E."/>
        </authorList>
    </citation>
    <scope>NUCLEOTIDE SEQUENCE [LARGE SCALE GENOMIC DNA]</scope>
    <source>
        <strain evidence="16">4086291</strain>
    </source>
</reference>
<dbReference type="InterPro" id="IPR041569">
    <property type="entry name" value="AAA_lid_3"/>
</dbReference>
<evidence type="ECO:0000256" key="4">
    <source>
        <dbReference type="ARBA" id="ARBA00010550"/>
    </source>
</evidence>
<keyword evidence="11" id="KW-0067">ATP-binding</keyword>
<dbReference type="GO" id="GO:0009535">
    <property type="term" value="C:chloroplast thylakoid membrane"/>
    <property type="evidence" value="ECO:0007669"/>
    <property type="project" value="TreeGrafter"/>
</dbReference>
<keyword evidence="13" id="KW-0482">Metalloprotease</keyword>
<evidence type="ECO:0000256" key="13">
    <source>
        <dbReference type="ARBA" id="ARBA00023049"/>
    </source>
</evidence>
<evidence type="ECO:0000256" key="1">
    <source>
        <dbReference type="ARBA" id="ARBA00001947"/>
    </source>
</evidence>
<dbReference type="CDD" id="cd19501">
    <property type="entry name" value="RecA-like_FtsH"/>
    <property type="match status" value="1"/>
</dbReference>
<keyword evidence="10" id="KW-0862">Zinc</keyword>
<dbReference type="Proteomes" id="UP000218209">
    <property type="component" value="Unassembled WGS sequence"/>
</dbReference>
<dbReference type="GO" id="GO:0006508">
    <property type="term" value="P:proteolysis"/>
    <property type="evidence" value="ECO:0007669"/>
    <property type="project" value="UniProtKB-KW"/>
</dbReference>
<keyword evidence="17" id="KW-1185">Reference proteome</keyword>
<dbReference type="Gene3D" id="1.20.58.760">
    <property type="entry name" value="Peptidase M41"/>
    <property type="match status" value="1"/>
</dbReference>
<keyword evidence="14" id="KW-0472">Membrane</keyword>
<dbReference type="PROSITE" id="PS00674">
    <property type="entry name" value="AAA"/>
    <property type="match status" value="1"/>
</dbReference>
<dbReference type="GO" id="GO:0004222">
    <property type="term" value="F:metalloendopeptidase activity"/>
    <property type="evidence" value="ECO:0007669"/>
    <property type="project" value="InterPro"/>
</dbReference>
<dbReference type="InterPro" id="IPR000642">
    <property type="entry name" value="Peptidase_M41"/>
</dbReference>
<dbReference type="FunFam" id="1.10.8.60:FF:000001">
    <property type="entry name" value="ATP-dependent zinc metalloprotease FtsH"/>
    <property type="match status" value="1"/>
</dbReference>
<dbReference type="InterPro" id="IPR003959">
    <property type="entry name" value="ATPase_AAA_core"/>
</dbReference>
<dbReference type="InterPro" id="IPR003960">
    <property type="entry name" value="ATPase_AAA_CS"/>
</dbReference>
<evidence type="ECO:0000256" key="11">
    <source>
        <dbReference type="ARBA" id="ARBA00022840"/>
    </source>
</evidence>
<feature type="domain" description="AAA+ ATPase" evidence="15">
    <location>
        <begin position="342"/>
        <end position="481"/>
    </location>
</feature>
<dbReference type="InterPro" id="IPR027417">
    <property type="entry name" value="P-loop_NTPase"/>
</dbReference>
<dbReference type="HAMAP" id="MF_01458">
    <property type="entry name" value="FtsH"/>
    <property type="match status" value="1"/>
</dbReference>
<keyword evidence="6" id="KW-0812">Transmembrane</keyword>
<evidence type="ECO:0000256" key="8">
    <source>
        <dbReference type="ARBA" id="ARBA00022741"/>
    </source>
</evidence>
<comment type="subcellular location">
    <subcellularLocation>
        <location evidence="2">Membrane</location>
    </subcellularLocation>
</comment>
<dbReference type="GO" id="GO:0046872">
    <property type="term" value="F:metal ion binding"/>
    <property type="evidence" value="ECO:0007669"/>
    <property type="project" value="UniProtKB-KW"/>
</dbReference>
<comment type="cofactor">
    <cofactor evidence="1">
        <name>Zn(2+)</name>
        <dbReference type="ChEBI" id="CHEBI:29105"/>
    </cofactor>
</comment>
<evidence type="ECO:0000256" key="6">
    <source>
        <dbReference type="ARBA" id="ARBA00022692"/>
    </source>
</evidence>
<dbReference type="EMBL" id="KV919124">
    <property type="protein sequence ID" value="OSX71568.1"/>
    <property type="molecule type" value="Genomic_DNA"/>
</dbReference>
<evidence type="ECO:0000256" key="12">
    <source>
        <dbReference type="ARBA" id="ARBA00022989"/>
    </source>
</evidence>
<evidence type="ECO:0000256" key="2">
    <source>
        <dbReference type="ARBA" id="ARBA00004370"/>
    </source>
</evidence>
<evidence type="ECO:0000313" key="17">
    <source>
        <dbReference type="Proteomes" id="UP000218209"/>
    </source>
</evidence>
<dbReference type="SUPFAM" id="SSF140990">
    <property type="entry name" value="FtsH protease domain-like"/>
    <property type="match status" value="1"/>
</dbReference>
<evidence type="ECO:0000256" key="5">
    <source>
        <dbReference type="ARBA" id="ARBA00022670"/>
    </source>
</evidence>
<dbReference type="Gene3D" id="1.10.8.60">
    <property type="match status" value="1"/>
</dbReference>
<keyword evidence="9" id="KW-0378">Hydrolase</keyword>
<dbReference type="FunFam" id="3.40.50.300:FF:000001">
    <property type="entry name" value="ATP-dependent zinc metalloprotease FtsH"/>
    <property type="match status" value="1"/>
</dbReference>
<dbReference type="GO" id="GO:0010304">
    <property type="term" value="P:PSII associated light-harvesting complex II catabolic process"/>
    <property type="evidence" value="ECO:0007669"/>
    <property type="project" value="UniProtKB-ARBA"/>
</dbReference>
<dbReference type="InterPro" id="IPR037219">
    <property type="entry name" value="Peptidase_M41-like"/>
</dbReference>
<gene>
    <name evidence="16" type="ORF">BU14_0521s0001</name>
</gene>
<evidence type="ECO:0000259" key="15">
    <source>
        <dbReference type="SMART" id="SM00382"/>
    </source>
</evidence>
<organism evidence="16 17">
    <name type="scientific">Porphyra umbilicalis</name>
    <name type="common">Purple laver</name>
    <name type="synonym">Red alga</name>
    <dbReference type="NCBI Taxonomy" id="2786"/>
    <lineage>
        <taxon>Eukaryota</taxon>
        <taxon>Rhodophyta</taxon>
        <taxon>Bangiophyceae</taxon>
        <taxon>Bangiales</taxon>
        <taxon>Bangiaceae</taxon>
        <taxon>Porphyra</taxon>
    </lineage>
</organism>
<dbReference type="InterPro" id="IPR005936">
    <property type="entry name" value="FtsH"/>
</dbReference>
<accession>A0A1X6NSK3</accession>
<dbReference type="GO" id="GO:0005524">
    <property type="term" value="F:ATP binding"/>
    <property type="evidence" value="ECO:0007669"/>
    <property type="project" value="UniProtKB-KW"/>
</dbReference>
<dbReference type="Pfam" id="PF01434">
    <property type="entry name" value="Peptidase_M41"/>
    <property type="match status" value="1"/>
</dbReference>
<protein>
    <recommendedName>
        <fullName evidence="15">AAA+ ATPase domain-containing protein</fullName>
    </recommendedName>
</protein>
<keyword evidence="12" id="KW-1133">Transmembrane helix</keyword>
<dbReference type="SMART" id="SM00382">
    <property type="entry name" value="AAA"/>
    <property type="match status" value="1"/>
</dbReference>
<keyword evidence="5" id="KW-0645">Protease</keyword>
<dbReference type="FunFam" id="1.20.58.760:FF:000001">
    <property type="entry name" value="ATP-dependent zinc metalloprotease FtsH"/>
    <property type="match status" value="1"/>
</dbReference>
<keyword evidence="7" id="KW-0479">Metal-binding</keyword>
<dbReference type="OrthoDB" id="1413014at2759"/>
<dbReference type="PANTHER" id="PTHR23076">
    <property type="entry name" value="METALLOPROTEASE M41 FTSH"/>
    <property type="match status" value="1"/>
</dbReference>
<dbReference type="NCBIfam" id="TIGR01241">
    <property type="entry name" value="FtsH_fam"/>
    <property type="match status" value="1"/>
</dbReference>
<sequence length="771" mass="80723">MAFVTSAAAAIRPTAARAATSTAAVGRRDGAFVQPLRAAARIAAPRAAVSMKSNEQQSVESLVAIVSETIESNTKNGTADLGAMRRKISVLLAAETSRLGGVTDAFVGALRTMMTAPSLPAKSKTALAAVLSAVILTTGFAGGAMPAMAAGPAPAEMAQTETSASDARSMAADDTSASAPSLSNWRYSEFINAVEANKVDKVTFSADGQRALAVDSDGNRFKLDALPGDPDLLSTLTSHKVDVTVLPAEQESGAGEFLRSLIFPAVLFGGLFFLSRRAGGGGMGGPGGPMDLAKSGARVAMVPETGVTFKDVAGVDQAKLELQEVVQFLKESERFTDLGAKIPRGVILEGPPGTGKTLLARAVAGEAGVPFFSISGSEFVEMFVGVGASRVRDLFSNAKKNAPCIIFIDEIDAVGRQRGAGIAGGNDEREQTLNQMLTEMDGFEGNAGVIVIAATNRADVLDSALLRPGRFDRRVMVDLPDYSGRVSILKVHGRNKPLAADVDLDNVARRTPGFSGASLQNLLNEAAIFTARRKKTEIGAEEVDDALDRLTIGAEKKDPVMSVQRKELVAFHEAGHAVVGALTPGYDEVAKISIMPRGGAGGLTFFAPNEARLDSGLYSRSYLEGMLSVALGGRAAEELIFGTSAVTTGASNDFERTTQVARGLVTQYGMSPLIGEIAVDTSSGGNPFMGRQMAQGAPPVSSMVKSDIDSEVLRLVDGAYTRAMDVLKNNRHLLDSLAKLLVEKEVVSSEDFQKLIAAESSLEMLPYTPIA</sequence>
<evidence type="ECO:0000256" key="10">
    <source>
        <dbReference type="ARBA" id="ARBA00022833"/>
    </source>
</evidence>
<dbReference type="AlphaFoldDB" id="A0A1X6NSK3"/>
<evidence type="ECO:0000256" key="3">
    <source>
        <dbReference type="ARBA" id="ARBA00010044"/>
    </source>
</evidence>
<keyword evidence="8" id="KW-0547">Nucleotide-binding</keyword>
<evidence type="ECO:0000256" key="14">
    <source>
        <dbReference type="ARBA" id="ARBA00023136"/>
    </source>
</evidence>
<evidence type="ECO:0000313" key="16">
    <source>
        <dbReference type="EMBL" id="OSX71568.1"/>
    </source>
</evidence>
<dbReference type="Pfam" id="PF00004">
    <property type="entry name" value="AAA"/>
    <property type="match status" value="1"/>
</dbReference>
<dbReference type="Gene3D" id="3.30.720.210">
    <property type="match status" value="1"/>
</dbReference>
<proteinExistence type="inferred from homology"/>
<evidence type="ECO:0000256" key="9">
    <source>
        <dbReference type="ARBA" id="ARBA00022801"/>
    </source>
</evidence>
<dbReference type="Gene3D" id="3.40.50.300">
    <property type="entry name" value="P-loop containing nucleotide triphosphate hydrolases"/>
    <property type="match status" value="1"/>
</dbReference>
<dbReference type="PANTHER" id="PTHR23076:SF113">
    <property type="entry name" value="ATP-DEPENDENT ZINC METALLOPROTEASE FTSH 1, CHLOROPLASTIC-RELATED"/>
    <property type="match status" value="1"/>
</dbReference>
<dbReference type="GO" id="GO:0016887">
    <property type="term" value="F:ATP hydrolysis activity"/>
    <property type="evidence" value="ECO:0007669"/>
    <property type="project" value="InterPro"/>
</dbReference>
<dbReference type="SUPFAM" id="SSF52540">
    <property type="entry name" value="P-loop containing nucleoside triphosphate hydrolases"/>
    <property type="match status" value="1"/>
</dbReference>
<name>A0A1X6NSK3_PORUM</name>